<dbReference type="PANTHER" id="PTHR11439:SF486">
    <property type="entry name" value="RLK (RECEPTOR-LIKE KINASE) PROTEIN, PUTATIVE-RELATED"/>
    <property type="match status" value="1"/>
</dbReference>
<dbReference type="CDD" id="cd09272">
    <property type="entry name" value="RNase_HI_RT_Ty1"/>
    <property type="match status" value="1"/>
</dbReference>
<evidence type="ECO:0000313" key="1">
    <source>
        <dbReference type="EMBL" id="KAA0026241.1"/>
    </source>
</evidence>
<sequence length="442" mass="49034">MHKTSFQKGSLNRLVLLFISSSPRMTKEKKCMKVCMATSLVAFHSDITFAVGICARYQVSPHMSHLHSMKRILKYVLGRANYGLWYTFDMLSIVVGFCDADWVRCIDDRESTSSGCFFLGNNLTAWFSKKQNSISLSISEAEYITAESSCNYLLLMKQMLSEYGIPQSSMLMYCDNLSAIRDIEDLTCPVALSHTHTVPPVATGVPMAFVDSDIYFSNEEDNENKPSPSTSFVHATELAINTTFVSSGATDSTLPDDQVSCLASVIAPSPPLMVLLLKLSSISNFRLCRLLKLWVLLLFLRCLVILLPRQLAVELMRGTVRSWPCDGQLPSVSLSMNYAILHKIDIVSEPSSVSRGYAPDLPSEFCHVSSVSVSQLFEASIYTDGLHLSLTIATRVFQVLTEESRVLANTIHDLSSRNNVVDSVRQELHCLVSSSSAFRPPS</sequence>
<dbReference type="STRING" id="1194695.A0A5A7SPW3"/>
<dbReference type="PANTHER" id="PTHR11439">
    <property type="entry name" value="GAG-POL-RELATED RETROTRANSPOSON"/>
    <property type="match status" value="1"/>
</dbReference>
<gene>
    <name evidence="1" type="ORF">E6C27_scaffold19G002260</name>
</gene>
<dbReference type="OrthoDB" id="418237at2759"/>
<dbReference type="EMBL" id="SSTE01022979">
    <property type="protein sequence ID" value="KAA0026241.1"/>
    <property type="molecule type" value="Genomic_DNA"/>
</dbReference>
<comment type="caution">
    <text evidence="1">The sequence shown here is derived from an EMBL/GenBank/DDBJ whole genome shotgun (WGS) entry which is preliminary data.</text>
</comment>
<organism evidence="1 2">
    <name type="scientific">Cucumis melo var. makuwa</name>
    <name type="common">Oriental melon</name>
    <dbReference type="NCBI Taxonomy" id="1194695"/>
    <lineage>
        <taxon>Eukaryota</taxon>
        <taxon>Viridiplantae</taxon>
        <taxon>Streptophyta</taxon>
        <taxon>Embryophyta</taxon>
        <taxon>Tracheophyta</taxon>
        <taxon>Spermatophyta</taxon>
        <taxon>Magnoliopsida</taxon>
        <taxon>eudicotyledons</taxon>
        <taxon>Gunneridae</taxon>
        <taxon>Pentapetalae</taxon>
        <taxon>rosids</taxon>
        <taxon>fabids</taxon>
        <taxon>Cucurbitales</taxon>
        <taxon>Cucurbitaceae</taxon>
        <taxon>Benincaseae</taxon>
        <taxon>Cucumis</taxon>
    </lineage>
</organism>
<accession>A0A5A7SPW3</accession>
<proteinExistence type="predicted"/>
<name>A0A5A7SPW3_CUCMM</name>
<reference evidence="1 2" key="1">
    <citation type="submission" date="2019-08" db="EMBL/GenBank/DDBJ databases">
        <title>Draft genome sequences of two oriental melons (Cucumis melo L. var makuwa).</title>
        <authorList>
            <person name="Kwon S.-Y."/>
        </authorList>
    </citation>
    <scope>NUCLEOTIDE SEQUENCE [LARGE SCALE GENOMIC DNA]</scope>
    <source>
        <strain evidence="2">cv. SW 3</strain>
        <tissue evidence="1">Leaf</tissue>
    </source>
</reference>
<dbReference type="Proteomes" id="UP000321393">
    <property type="component" value="Unassembled WGS sequence"/>
</dbReference>
<evidence type="ECO:0000313" key="2">
    <source>
        <dbReference type="Proteomes" id="UP000321393"/>
    </source>
</evidence>
<protein>
    <submittedName>
        <fullName evidence="1">Mitochondrial protein</fullName>
    </submittedName>
</protein>
<dbReference type="AlphaFoldDB" id="A0A5A7SPW3"/>